<dbReference type="NCBIfam" id="NF011538">
    <property type="entry name" value="PRK14975.1-1"/>
    <property type="match status" value="1"/>
</dbReference>
<evidence type="ECO:0000313" key="6">
    <source>
        <dbReference type="EMBL" id="UZJ24938.1"/>
    </source>
</evidence>
<dbReference type="EMBL" id="CP110615">
    <property type="protein sequence ID" value="UZJ24938.1"/>
    <property type="molecule type" value="Genomic_DNA"/>
</dbReference>
<accession>A0ABY6P1B7</accession>
<dbReference type="EC" id="2.7.7.7" evidence="1"/>
<dbReference type="Pfam" id="PF00476">
    <property type="entry name" value="DNA_pol_A"/>
    <property type="match status" value="1"/>
</dbReference>
<feature type="region of interest" description="Disordered" evidence="4">
    <location>
        <begin position="16"/>
        <end position="35"/>
    </location>
</feature>
<dbReference type="InterPro" id="IPR043502">
    <property type="entry name" value="DNA/RNA_pol_sf"/>
</dbReference>
<gene>
    <name evidence="6" type="ORF">RHODO2019_17885</name>
</gene>
<reference evidence="6" key="1">
    <citation type="submission" date="2022-10" db="EMBL/GenBank/DDBJ databases">
        <title>Rhodococcus sp.75.</title>
        <authorList>
            <person name="Sun M."/>
        </authorList>
    </citation>
    <scope>NUCLEOTIDE SEQUENCE</scope>
    <source>
        <strain evidence="6">75</strain>
    </source>
</reference>
<feature type="compositionally biased region" description="Basic and acidic residues" evidence="4">
    <location>
        <begin position="94"/>
        <end position="106"/>
    </location>
</feature>
<dbReference type="Proteomes" id="UP001164965">
    <property type="component" value="Chromosome"/>
</dbReference>
<dbReference type="InterPro" id="IPR001098">
    <property type="entry name" value="DNA-dir_DNA_pol_A_palm_dom"/>
</dbReference>
<keyword evidence="6" id="KW-0269">Exonuclease</keyword>
<evidence type="ECO:0000256" key="4">
    <source>
        <dbReference type="SAM" id="MobiDB-lite"/>
    </source>
</evidence>
<keyword evidence="6" id="KW-0540">Nuclease</keyword>
<protein>
    <recommendedName>
        <fullName evidence="1">DNA-directed DNA polymerase</fullName>
        <ecNumber evidence="1">2.7.7.7</ecNumber>
    </recommendedName>
</protein>
<dbReference type="InterPro" id="IPR002298">
    <property type="entry name" value="DNA_polymerase_A"/>
</dbReference>
<dbReference type="Gene3D" id="3.30.70.370">
    <property type="match status" value="1"/>
</dbReference>
<dbReference type="GO" id="GO:0004527">
    <property type="term" value="F:exonuclease activity"/>
    <property type="evidence" value="ECO:0007669"/>
    <property type="project" value="UniProtKB-KW"/>
</dbReference>
<dbReference type="CDD" id="cd06444">
    <property type="entry name" value="DNA_pol_A"/>
    <property type="match status" value="1"/>
</dbReference>
<proteinExistence type="predicted"/>
<comment type="catalytic activity">
    <reaction evidence="3">
        <text>DNA(n) + a 2'-deoxyribonucleoside 5'-triphosphate = DNA(n+1) + diphosphate</text>
        <dbReference type="Rhea" id="RHEA:22508"/>
        <dbReference type="Rhea" id="RHEA-COMP:17339"/>
        <dbReference type="Rhea" id="RHEA-COMP:17340"/>
        <dbReference type="ChEBI" id="CHEBI:33019"/>
        <dbReference type="ChEBI" id="CHEBI:61560"/>
        <dbReference type="ChEBI" id="CHEBI:173112"/>
        <dbReference type="EC" id="2.7.7.7"/>
    </reaction>
</comment>
<dbReference type="PANTHER" id="PTHR10133">
    <property type="entry name" value="DNA POLYMERASE I"/>
    <property type="match status" value="1"/>
</dbReference>
<name>A0ABY6P1B7_9NOCA</name>
<evidence type="ECO:0000259" key="5">
    <source>
        <dbReference type="SMART" id="SM00482"/>
    </source>
</evidence>
<keyword evidence="6" id="KW-0378">Hydrolase</keyword>
<organism evidence="6 7">
    <name type="scientific">Rhodococcus antarcticus</name>
    <dbReference type="NCBI Taxonomy" id="2987751"/>
    <lineage>
        <taxon>Bacteria</taxon>
        <taxon>Bacillati</taxon>
        <taxon>Actinomycetota</taxon>
        <taxon>Actinomycetes</taxon>
        <taxon>Mycobacteriales</taxon>
        <taxon>Nocardiaceae</taxon>
        <taxon>Rhodococcus</taxon>
    </lineage>
</organism>
<feature type="region of interest" description="Disordered" evidence="4">
    <location>
        <begin position="90"/>
        <end position="115"/>
    </location>
</feature>
<evidence type="ECO:0000256" key="1">
    <source>
        <dbReference type="ARBA" id="ARBA00012417"/>
    </source>
</evidence>
<evidence type="ECO:0000313" key="7">
    <source>
        <dbReference type="Proteomes" id="UP001164965"/>
    </source>
</evidence>
<dbReference type="Gene3D" id="1.10.150.20">
    <property type="entry name" value="5' to 3' exonuclease, C-terminal subdomain"/>
    <property type="match status" value="1"/>
</dbReference>
<evidence type="ECO:0000256" key="3">
    <source>
        <dbReference type="ARBA" id="ARBA00049244"/>
    </source>
</evidence>
<feature type="region of interest" description="Disordered" evidence="4">
    <location>
        <begin position="509"/>
        <end position="532"/>
    </location>
</feature>
<dbReference type="RefSeq" id="WP_265383044.1">
    <property type="nucleotide sequence ID" value="NZ_CP110615.1"/>
</dbReference>
<feature type="domain" description="DNA-directed DNA polymerase family A palm" evidence="5">
    <location>
        <begin position="291"/>
        <end position="473"/>
    </location>
</feature>
<dbReference type="SMART" id="SM00482">
    <property type="entry name" value="POLAc"/>
    <property type="match status" value="1"/>
</dbReference>
<evidence type="ECO:0000256" key="2">
    <source>
        <dbReference type="ARBA" id="ARBA00022705"/>
    </source>
</evidence>
<sequence length="532" mass="56494">MPVVFVVVLPGSSGPGSARLVAADDEGTPTASPRDVDDLPAAVAEVEAAQHPRWVWPDSADTYGALLRAGVRVQRVHDLARTAALLDARAGRRPAPERRPADERPGLFETAPAEPAPDPVAVLAAQLAEIGGDRRLRLLVAAESAGALAAAELGHDGLPFSAARHGDLLVRQLGARPPEGLLPPRLVELNAAIEEAFGKRVNPESAAEVLAAFAREGLDVPNTQARTLRGVHHRAVPLLLRHKELGRLHGTNGWLWLDTWVHGDRFRPVYVPGGTPSGRWASRGGGALQIPKLLRRSVVAEPGRTFVIADAGQLEPRVLAAMSGDAGMVAAAGEADLYAPVAAAAFGGDRARAKVAVLGVLYGATAGESRALLARLRRQFPVAVGFVEEAARAGERGEVVHSLLGRASPPPPDHEWDPAARGRFTRNFVVQATAAEWALCLVAELRRRLADEPEAELVFFQHDEVVVHCADPDRVSAHVLAATEVARRLVFGDTAVRFPMDVAVRRVYAEPDETDPTGAEPDKTDPIGLGAT</sequence>
<dbReference type="PANTHER" id="PTHR10133:SF27">
    <property type="entry name" value="DNA POLYMERASE NU"/>
    <property type="match status" value="1"/>
</dbReference>
<keyword evidence="2" id="KW-0235">DNA replication</keyword>
<dbReference type="SUPFAM" id="SSF56672">
    <property type="entry name" value="DNA/RNA polymerases"/>
    <property type="match status" value="1"/>
</dbReference>
<keyword evidence="7" id="KW-1185">Reference proteome</keyword>